<evidence type="ECO:0000313" key="7">
    <source>
        <dbReference type="Proteomes" id="UP000237000"/>
    </source>
</evidence>
<evidence type="ECO:0000256" key="4">
    <source>
        <dbReference type="ARBA" id="ARBA00023242"/>
    </source>
</evidence>
<evidence type="ECO:0000256" key="2">
    <source>
        <dbReference type="ARBA" id="ARBA00009730"/>
    </source>
</evidence>
<evidence type="ECO:0000256" key="1">
    <source>
        <dbReference type="ARBA" id="ARBA00004123"/>
    </source>
</evidence>
<name>A0A2P5EP12_TREOI</name>
<keyword evidence="6" id="KW-0648">Protein biosynthesis</keyword>
<keyword evidence="3 5" id="KW-0862">Zinc</keyword>
<dbReference type="PANTHER" id="PTHR20934:SF0">
    <property type="entry name" value="TRANSCRIPTION ELONGATION FACTOR 1 HOMOLOG"/>
    <property type="match status" value="1"/>
</dbReference>
<dbReference type="PANTHER" id="PTHR20934">
    <property type="entry name" value="TRANSCRIPTION ELONGATION FACTOR 1 HOMOLOG"/>
    <property type="match status" value="1"/>
</dbReference>
<accession>A0A2P5EP12</accession>
<dbReference type="STRING" id="63057.A0A2P5EP12"/>
<dbReference type="GO" id="GO:0000993">
    <property type="term" value="F:RNA polymerase II complex binding"/>
    <property type="evidence" value="ECO:0007669"/>
    <property type="project" value="TreeGrafter"/>
</dbReference>
<dbReference type="InterPro" id="IPR038567">
    <property type="entry name" value="T_Elf1_sf"/>
</dbReference>
<sequence>MGKRKSRKLKPATKKKIKLETTFDCPFCNHKDSVECELDNKEKKYRYGSASCWVCKEGYSTRINALTEPIDL</sequence>
<keyword evidence="5" id="KW-0479">Metal-binding</keyword>
<dbReference type="InParanoid" id="A0A2P5EP12"/>
<evidence type="ECO:0000256" key="3">
    <source>
        <dbReference type="ARBA" id="ARBA00022833"/>
    </source>
</evidence>
<dbReference type="AlphaFoldDB" id="A0A2P5EP12"/>
<evidence type="ECO:0000313" key="6">
    <source>
        <dbReference type="EMBL" id="PON87276.1"/>
    </source>
</evidence>
<dbReference type="EMBL" id="JXTC01000119">
    <property type="protein sequence ID" value="PON87276.1"/>
    <property type="molecule type" value="Genomic_DNA"/>
</dbReference>
<comment type="function">
    <text evidence="5">Transcription elongation factor implicated in the maintenance of proper chromatin structure in actively transcribed regions.</text>
</comment>
<keyword evidence="7" id="KW-1185">Reference proteome</keyword>
<comment type="similarity">
    <text evidence="2 5">Belongs to the ELOF1 family.</text>
</comment>
<keyword evidence="6" id="KW-0251">Elongation factor</keyword>
<dbReference type="OrthoDB" id="637156at2759"/>
<dbReference type="Pfam" id="PF05129">
    <property type="entry name" value="Zn_ribbon_Elf1"/>
    <property type="match status" value="1"/>
</dbReference>
<dbReference type="Gene3D" id="2.20.25.190">
    <property type="match status" value="1"/>
</dbReference>
<keyword evidence="5" id="KW-0805">Transcription regulation</keyword>
<keyword evidence="5" id="KW-0863">Zinc-finger</keyword>
<dbReference type="GO" id="GO:0008023">
    <property type="term" value="C:transcription elongation factor complex"/>
    <property type="evidence" value="ECO:0007669"/>
    <property type="project" value="TreeGrafter"/>
</dbReference>
<comment type="subcellular location">
    <subcellularLocation>
        <location evidence="1 5">Nucleus</location>
    </subcellularLocation>
</comment>
<reference evidence="7" key="1">
    <citation type="submission" date="2016-06" db="EMBL/GenBank/DDBJ databases">
        <title>Parallel loss of symbiosis genes in relatives of nitrogen-fixing non-legume Parasponia.</title>
        <authorList>
            <person name="Van Velzen R."/>
            <person name="Holmer R."/>
            <person name="Bu F."/>
            <person name="Rutten L."/>
            <person name="Van Zeijl A."/>
            <person name="Liu W."/>
            <person name="Santuari L."/>
            <person name="Cao Q."/>
            <person name="Sharma T."/>
            <person name="Shen D."/>
            <person name="Roswanjaya Y."/>
            <person name="Wardhani T."/>
            <person name="Kalhor M.S."/>
            <person name="Jansen J."/>
            <person name="Van den Hoogen J."/>
            <person name="Gungor B."/>
            <person name="Hartog M."/>
            <person name="Hontelez J."/>
            <person name="Verver J."/>
            <person name="Yang W.-C."/>
            <person name="Schijlen E."/>
            <person name="Repin R."/>
            <person name="Schilthuizen M."/>
            <person name="Schranz E."/>
            <person name="Heidstra R."/>
            <person name="Miyata K."/>
            <person name="Fedorova E."/>
            <person name="Kohlen W."/>
            <person name="Bisseling T."/>
            <person name="Smit S."/>
            <person name="Geurts R."/>
        </authorList>
    </citation>
    <scope>NUCLEOTIDE SEQUENCE [LARGE SCALE GENOMIC DNA]</scope>
    <source>
        <strain evidence="7">cv. RG33-2</strain>
    </source>
</reference>
<keyword evidence="5" id="KW-0804">Transcription</keyword>
<proteinExistence type="inferred from homology"/>
<dbReference type="GO" id="GO:0008270">
    <property type="term" value="F:zinc ion binding"/>
    <property type="evidence" value="ECO:0007669"/>
    <property type="project" value="UniProtKB-KW"/>
</dbReference>
<comment type="caution">
    <text evidence="6">The sequence shown here is derived from an EMBL/GenBank/DDBJ whole genome shotgun (WGS) entry which is preliminary data.</text>
</comment>
<gene>
    <name evidence="6" type="ORF">TorRG33x02_169120</name>
</gene>
<evidence type="ECO:0000256" key="5">
    <source>
        <dbReference type="RuleBase" id="RU364033"/>
    </source>
</evidence>
<protein>
    <recommendedName>
        <fullName evidence="5">Transcription elongation factor 1 homolog</fullName>
    </recommendedName>
</protein>
<keyword evidence="4 5" id="KW-0539">Nucleus</keyword>
<dbReference type="SUPFAM" id="SSF57783">
    <property type="entry name" value="Zinc beta-ribbon"/>
    <property type="match status" value="1"/>
</dbReference>
<dbReference type="Proteomes" id="UP000237000">
    <property type="component" value="Unassembled WGS sequence"/>
</dbReference>
<dbReference type="GO" id="GO:0006368">
    <property type="term" value="P:transcription elongation by RNA polymerase II"/>
    <property type="evidence" value="ECO:0007669"/>
    <property type="project" value="TreeGrafter"/>
</dbReference>
<dbReference type="GO" id="GO:0003746">
    <property type="term" value="F:translation elongation factor activity"/>
    <property type="evidence" value="ECO:0007669"/>
    <property type="project" value="UniProtKB-KW"/>
</dbReference>
<dbReference type="InterPro" id="IPR007808">
    <property type="entry name" value="Elf1"/>
</dbReference>
<organism evidence="6 7">
    <name type="scientific">Trema orientale</name>
    <name type="common">Charcoal tree</name>
    <name type="synonym">Celtis orientalis</name>
    <dbReference type="NCBI Taxonomy" id="63057"/>
    <lineage>
        <taxon>Eukaryota</taxon>
        <taxon>Viridiplantae</taxon>
        <taxon>Streptophyta</taxon>
        <taxon>Embryophyta</taxon>
        <taxon>Tracheophyta</taxon>
        <taxon>Spermatophyta</taxon>
        <taxon>Magnoliopsida</taxon>
        <taxon>eudicotyledons</taxon>
        <taxon>Gunneridae</taxon>
        <taxon>Pentapetalae</taxon>
        <taxon>rosids</taxon>
        <taxon>fabids</taxon>
        <taxon>Rosales</taxon>
        <taxon>Cannabaceae</taxon>
        <taxon>Trema</taxon>
    </lineage>
</organism>